<dbReference type="PROSITE" id="PS51257">
    <property type="entry name" value="PROKAR_LIPOPROTEIN"/>
    <property type="match status" value="1"/>
</dbReference>
<evidence type="ECO:0000313" key="1">
    <source>
        <dbReference type="EMBL" id="MEN3929614.1"/>
    </source>
</evidence>
<keyword evidence="1" id="KW-0449">Lipoprotein</keyword>
<name>A0ABV0BF52_9HYPH</name>
<dbReference type="EMBL" id="JBBYXI010000001">
    <property type="protein sequence ID" value="MEN3929614.1"/>
    <property type="molecule type" value="Genomic_DNA"/>
</dbReference>
<reference evidence="1 2" key="1">
    <citation type="submission" date="2024-04" db="EMBL/GenBank/DDBJ databases">
        <title>A novel species isolated from cricket.</title>
        <authorList>
            <person name="Wang H.-C."/>
        </authorList>
    </citation>
    <scope>NUCLEOTIDE SEQUENCE [LARGE SCALE GENOMIC DNA]</scope>
    <source>
        <strain evidence="1 2">WL0021</strain>
    </source>
</reference>
<dbReference type="InterPro" id="IPR007485">
    <property type="entry name" value="LPS_assembly_LptE"/>
</dbReference>
<dbReference type="Gene3D" id="3.30.160.150">
    <property type="entry name" value="Lipoprotein like domain"/>
    <property type="match status" value="1"/>
</dbReference>
<organism evidence="1 2">
    <name type="scientific">Hohaiivirga grylli</name>
    <dbReference type="NCBI Taxonomy" id="3133970"/>
    <lineage>
        <taxon>Bacteria</taxon>
        <taxon>Pseudomonadati</taxon>
        <taxon>Pseudomonadota</taxon>
        <taxon>Alphaproteobacteria</taxon>
        <taxon>Hyphomicrobiales</taxon>
        <taxon>Methylobacteriaceae</taxon>
        <taxon>Hohaiivirga</taxon>
    </lineage>
</organism>
<protein>
    <submittedName>
        <fullName evidence="1">LPS assembly lipoprotein LptE</fullName>
    </submittedName>
</protein>
<gene>
    <name evidence="1" type="primary">lptE</name>
    <name evidence="1" type="ORF">WJT86_00900</name>
</gene>
<dbReference type="RefSeq" id="WP_346335612.1">
    <property type="nucleotide sequence ID" value="NZ_JBBYXI010000001.1"/>
</dbReference>
<proteinExistence type="predicted"/>
<dbReference type="Proteomes" id="UP001418637">
    <property type="component" value="Unassembled WGS sequence"/>
</dbReference>
<keyword evidence="2" id="KW-1185">Reference proteome</keyword>
<evidence type="ECO:0000313" key="2">
    <source>
        <dbReference type="Proteomes" id="UP001418637"/>
    </source>
</evidence>
<sequence length="177" mass="19303">MSSLNRRTLVRLGLVATVSLGMAACFRPLYGPTSSGKNLADILASIDVEKMAVSYEQEELAHELRSELIYLLNGSGMPAPKAYKLKLSYSQASASPMIDAETGRATTTTLTGTVNYTLTDFDNKVISAQGRVQSMVTYERPSQRFASLRANRDAQKRLAKELARHVKTRLAAKLSGS</sequence>
<comment type="caution">
    <text evidence="1">The sequence shown here is derived from an EMBL/GenBank/DDBJ whole genome shotgun (WGS) entry which is preliminary data.</text>
</comment>
<accession>A0ABV0BF52</accession>
<dbReference type="Pfam" id="PF04390">
    <property type="entry name" value="LptE"/>
    <property type="match status" value="1"/>
</dbReference>